<dbReference type="PANTHER" id="PTHR35532:SF5">
    <property type="entry name" value="CARBOHYDRATE-BINDING DOMAIN-CONTAINING PROTEIN"/>
    <property type="match status" value="1"/>
</dbReference>
<dbReference type="Gene3D" id="2.60.120.260">
    <property type="entry name" value="Galactose-binding domain-like"/>
    <property type="match status" value="2"/>
</dbReference>
<dbReference type="Proteomes" id="UP000199656">
    <property type="component" value="Unassembled WGS sequence"/>
</dbReference>
<feature type="chain" id="PRO_5011788329" description="Peptide-N(4)-(N-acetyl-beta-glucosaminyl)asparagine amidase" evidence="1">
    <location>
        <begin position="22"/>
        <end position="689"/>
    </location>
</feature>
<keyword evidence="1" id="KW-0732">Signal</keyword>
<dbReference type="PANTHER" id="PTHR35532">
    <property type="entry name" value="SIMILAR TO POLYHYDROXYALKANOATE DEPOLYMERASE"/>
    <property type="match status" value="1"/>
</dbReference>
<dbReference type="STRING" id="408074.SAMN05660909_05141"/>
<gene>
    <name evidence="2" type="ORF">SAMN05660909_05141</name>
</gene>
<evidence type="ECO:0000256" key="1">
    <source>
        <dbReference type="SAM" id="SignalP"/>
    </source>
</evidence>
<reference evidence="3" key="1">
    <citation type="submission" date="2016-10" db="EMBL/GenBank/DDBJ databases">
        <authorList>
            <person name="Varghese N."/>
            <person name="Submissions S."/>
        </authorList>
    </citation>
    <scope>NUCLEOTIDE SEQUENCE [LARGE SCALE GENOMIC DNA]</scope>
    <source>
        <strain evidence="3">DSM 23920</strain>
    </source>
</reference>
<evidence type="ECO:0008006" key="4">
    <source>
        <dbReference type="Google" id="ProtNLM"/>
    </source>
</evidence>
<keyword evidence="3" id="KW-1185">Reference proteome</keyword>
<accession>A0A1H4GBI7</accession>
<sequence length="689" mass="79562">MKTSKLLNTLMAISFILPLLCCQHTPPSDLESVFNNAGNNRKELETVIAYFSKNPADSLKLDAAIFLLKNLEGLKTLDSTSMENTQIYFTALNKYYLNQKSKIDFSAASIVIDSLNRIFIDSNKKQSRPIYLDESATVSADFLIKNIDLAFLAWQSMPWSKHVDFKVFLEYILPYRCTDTYGYNTRQEFYTQYKSIKDSVKGENSPFIAANYVLKDVDSWFTEDGTIFQYYPYLKPITFSNLTKGRIGACIEANSLKIAALRSIGIPVALDEIPNWGNVSSSHYWYKIIDPQNDTITTLITNQNERRYTQHLISGSSYDLYPEFKGLSDSIVRNYIRTVPKVYRRTFEKQSNSLAAINNENNIEMPDYFKSDRIKDVSDQYLNCVNVDIKLDDAPQKSQYAYLCIFNNTSWIPVAWAKVNSNFCTFEKMGKNVVYLPAYFKDKQIIPAGAPFLLKNDGSIERFVSMEKQESVKLRMKYPFRIYVEFWESFMIGGRFQLANKSDLSDTITVHRIDSLPFYQTDVKIPNKDHYRYVIYQFSGIPKMFISEIQVYGEDENGKEVMLPGKVIGNPGRYPKTIDKIRDGDNLSYFENQDNNKETYVGFDLGSRKKVTRISFVPRNDDNAIVAGDMYELFYWDKRWISIDSQKGDSDKTVIFNDVPKQSLLILINKKGGVENRIFTYLGGKQFFW</sequence>
<dbReference type="OrthoDB" id="679512at2"/>
<dbReference type="RefSeq" id="WP_089765488.1">
    <property type="nucleotide sequence ID" value="NZ_BKAT01000059.1"/>
</dbReference>
<dbReference type="AlphaFoldDB" id="A0A1H4GBI7"/>
<evidence type="ECO:0000313" key="2">
    <source>
        <dbReference type="EMBL" id="SEB06969.1"/>
    </source>
</evidence>
<feature type="signal peptide" evidence="1">
    <location>
        <begin position="1"/>
        <end position="21"/>
    </location>
</feature>
<protein>
    <recommendedName>
        <fullName evidence="4">Peptide-N(4)-(N-acetyl-beta-glucosaminyl)asparagine amidase</fullName>
    </recommendedName>
</protein>
<organism evidence="2 3">
    <name type="scientific">Chitinophaga terrae</name>
    <name type="common">ex Kim and Jung 2007</name>
    <dbReference type="NCBI Taxonomy" id="408074"/>
    <lineage>
        <taxon>Bacteria</taxon>
        <taxon>Pseudomonadati</taxon>
        <taxon>Bacteroidota</taxon>
        <taxon>Chitinophagia</taxon>
        <taxon>Chitinophagales</taxon>
        <taxon>Chitinophagaceae</taxon>
        <taxon>Chitinophaga</taxon>
    </lineage>
</organism>
<evidence type="ECO:0000313" key="3">
    <source>
        <dbReference type="Proteomes" id="UP000199656"/>
    </source>
</evidence>
<dbReference type="EMBL" id="FNRL01000036">
    <property type="protein sequence ID" value="SEB06969.1"/>
    <property type="molecule type" value="Genomic_DNA"/>
</dbReference>
<proteinExistence type="predicted"/>
<name>A0A1H4GBI7_9BACT</name>